<reference evidence="1" key="1">
    <citation type="submission" date="2021-02" db="EMBL/GenBank/DDBJ databases">
        <authorList>
            <consortium name="DOE Joint Genome Institute"/>
            <person name="Ahrendt S."/>
            <person name="Looney B.P."/>
            <person name="Miyauchi S."/>
            <person name="Morin E."/>
            <person name="Drula E."/>
            <person name="Courty P.E."/>
            <person name="Chicoki N."/>
            <person name="Fauchery L."/>
            <person name="Kohler A."/>
            <person name="Kuo A."/>
            <person name="Labutti K."/>
            <person name="Pangilinan J."/>
            <person name="Lipzen A."/>
            <person name="Riley R."/>
            <person name="Andreopoulos W."/>
            <person name="He G."/>
            <person name="Johnson J."/>
            <person name="Barry K.W."/>
            <person name="Grigoriev I.V."/>
            <person name="Nagy L."/>
            <person name="Hibbett D."/>
            <person name="Henrissat B."/>
            <person name="Matheny P.B."/>
            <person name="Labbe J."/>
            <person name="Martin F."/>
        </authorList>
    </citation>
    <scope>NUCLEOTIDE SEQUENCE</scope>
    <source>
        <strain evidence="1">FP105234-sp</strain>
    </source>
</reference>
<accession>A0ACB8S3A4</accession>
<dbReference type="Proteomes" id="UP000814033">
    <property type="component" value="Unassembled WGS sequence"/>
</dbReference>
<sequence>MFSAFKKSLAQVSIFHNPASPPSTKALALLRAAASSPYPAGSSKPLKFNLEVIESPPTADQVRTLITYLPAARGVEDQEDPHHISKLISSHPSAPSLPERPHSAEGLVRLAQRNPNAVKWPIVVDWSSGNASVGDVDGVKEILEHLRKKRDGEVKDEEGYKPSGWFS</sequence>
<evidence type="ECO:0000313" key="2">
    <source>
        <dbReference type="Proteomes" id="UP000814033"/>
    </source>
</evidence>
<name>A0ACB8S3A4_9AGAM</name>
<protein>
    <submittedName>
        <fullName evidence="1">Uncharacterized protein</fullName>
    </submittedName>
</protein>
<reference evidence="1" key="2">
    <citation type="journal article" date="2022" name="New Phytol.">
        <title>Evolutionary transition to the ectomycorrhizal habit in the genomes of a hyperdiverse lineage of mushroom-forming fungi.</title>
        <authorList>
            <person name="Looney B."/>
            <person name="Miyauchi S."/>
            <person name="Morin E."/>
            <person name="Drula E."/>
            <person name="Courty P.E."/>
            <person name="Kohler A."/>
            <person name="Kuo A."/>
            <person name="LaButti K."/>
            <person name="Pangilinan J."/>
            <person name="Lipzen A."/>
            <person name="Riley R."/>
            <person name="Andreopoulos W."/>
            <person name="He G."/>
            <person name="Johnson J."/>
            <person name="Nolan M."/>
            <person name="Tritt A."/>
            <person name="Barry K.W."/>
            <person name="Grigoriev I.V."/>
            <person name="Nagy L.G."/>
            <person name="Hibbett D."/>
            <person name="Henrissat B."/>
            <person name="Matheny P.B."/>
            <person name="Labbe J."/>
            <person name="Martin F.M."/>
        </authorList>
    </citation>
    <scope>NUCLEOTIDE SEQUENCE</scope>
    <source>
        <strain evidence="1">FP105234-sp</strain>
    </source>
</reference>
<gene>
    <name evidence="1" type="ORF">FA95DRAFT_1603212</name>
</gene>
<organism evidence="1 2">
    <name type="scientific">Auriscalpium vulgare</name>
    <dbReference type="NCBI Taxonomy" id="40419"/>
    <lineage>
        <taxon>Eukaryota</taxon>
        <taxon>Fungi</taxon>
        <taxon>Dikarya</taxon>
        <taxon>Basidiomycota</taxon>
        <taxon>Agaricomycotina</taxon>
        <taxon>Agaricomycetes</taxon>
        <taxon>Russulales</taxon>
        <taxon>Auriscalpiaceae</taxon>
        <taxon>Auriscalpium</taxon>
    </lineage>
</organism>
<comment type="caution">
    <text evidence="1">The sequence shown here is derived from an EMBL/GenBank/DDBJ whole genome shotgun (WGS) entry which is preliminary data.</text>
</comment>
<proteinExistence type="predicted"/>
<evidence type="ECO:0000313" key="1">
    <source>
        <dbReference type="EMBL" id="KAI0050744.1"/>
    </source>
</evidence>
<keyword evidence="2" id="KW-1185">Reference proteome</keyword>
<dbReference type="EMBL" id="MU275858">
    <property type="protein sequence ID" value="KAI0050744.1"/>
    <property type="molecule type" value="Genomic_DNA"/>
</dbReference>